<name>A0A1G6BWC6_9BACT</name>
<reference evidence="3 4" key="1">
    <citation type="submission" date="2016-10" db="EMBL/GenBank/DDBJ databases">
        <authorList>
            <person name="de Groot N.N."/>
        </authorList>
    </citation>
    <scope>NUCLEOTIDE SEQUENCE [LARGE SCALE GENOMIC DNA]</scope>
    <source>
        <strain evidence="3 4">ASO4-2</strain>
    </source>
</reference>
<dbReference type="GO" id="GO:0015914">
    <property type="term" value="P:phospholipid transport"/>
    <property type="evidence" value="ECO:0007669"/>
    <property type="project" value="InterPro"/>
</dbReference>
<dbReference type="AlphaFoldDB" id="A0A1G6BWC6"/>
<evidence type="ECO:0000256" key="1">
    <source>
        <dbReference type="SAM" id="Phobius"/>
    </source>
</evidence>
<keyword evidence="1" id="KW-1133">Transmembrane helix</keyword>
<accession>A0A1G6BWC6</accession>
<dbReference type="InterPro" id="IPR030970">
    <property type="entry name" value="ABC_MlaD"/>
</dbReference>
<dbReference type="NCBIfam" id="TIGR04430">
    <property type="entry name" value="OM_asym_MlaD"/>
    <property type="match status" value="1"/>
</dbReference>
<feature type="domain" description="Mce/MlaD" evidence="2">
    <location>
        <begin position="38"/>
        <end position="115"/>
    </location>
</feature>
<dbReference type="PANTHER" id="PTHR33371">
    <property type="entry name" value="INTERMEMBRANE PHOSPHOLIPID TRANSPORT SYSTEM BINDING PROTEIN MLAD-RELATED"/>
    <property type="match status" value="1"/>
</dbReference>
<dbReference type="EMBL" id="FMXO01000006">
    <property type="protein sequence ID" value="SDB24956.1"/>
    <property type="molecule type" value="Genomic_DNA"/>
</dbReference>
<feature type="transmembrane region" description="Helical" evidence="1">
    <location>
        <begin position="6"/>
        <end position="26"/>
    </location>
</feature>
<evidence type="ECO:0000313" key="3">
    <source>
        <dbReference type="EMBL" id="SDB24956.1"/>
    </source>
</evidence>
<dbReference type="STRING" id="617002.SAMN05660653_01170"/>
<keyword evidence="4" id="KW-1185">Reference proteome</keyword>
<protein>
    <submittedName>
        <fullName evidence="3">Phospholipid/cholesterol/gamma-HCH transport system substrate-binding protein</fullName>
    </submittedName>
</protein>
<dbReference type="Proteomes" id="UP000198771">
    <property type="component" value="Unassembled WGS sequence"/>
</dbReference>
<organism evidence="3 4">
    <name type="scientific">Desulfonatronum thiosulfatophilum</name>
    <dbReference type="NCBI Taxonomy" id="617002"/>
    <lineage>
        <taxon>Bacteria</taxon>
        <taxon>Pseudomonadati</taxon>
        <taxon>Thermodesulfobacteriota</taxon>
        <taxon>Desulfovibrionia</taxon>
        <taxon>Desulfovibrionales</taxon>
        <taxon>Desulfonatronaceae</taxon>
        <taxon>Desulfonatronum</taxon>
    </lineage>
</organism>
<proteinExistence type="predicted"/>
<evidence type="ECO:0000259" key="2">
    <source>
        <dbReference type="Pfam" id="PF02470"/>
    </source>
</evidence>
<keyword evidence="1" id="KW-0812">Transmembrane</keyword>
<gene>
    <name evidence="3" type="ORF">SAMN05660653_01170</name>
</gene>
<dbReference type="InterPro" id="IPR052336">
    <property type="entry name" value="MlaD_Phospholipid_Transporter"/>
</dbReference>
<dbReference type="RefSeq" id="WP_092118537.1">
    <property type="nucleotide sequence ID" value="NZ_FMXO01000006.1"/>
</dbReference>
<keyword evidence="1" id="KW-0472">Membrane</keyword>
<sequence length="149" mass="15773">MKKFGLETGVGVFMLIGLLCLGYLTIQLGEFELLGTGSYELNARFTSAAGLNQGSVVEMAGVRIGKVESINLHPQDLVAIVTLRIDKGVPVFDDSVASIKTRGLIGDKYVEIAPGGSDFVLGPGETIVDTVPALDIENLIGRFAFGEVE</sequence>
<dbReference type="PANTHER" id="PTHR33371:SF4">
    <property type="entry name" value="INTERMEMBRANE PHOSPHOLIPID TRANSPORT SYSTEM BINDING PROTEIN MLAD"/>
    <property type="match status" value="1"/>
</dbReference>
<dbReference type="OrthoDB" id="9788420at2"/>
<evidence type="ECO:0000313" key="4">
    <source>
        <dbReference type="Proteomes" id="UP000198771"/>
    </source>
</evidence>
<dbReference type="Pfam" id="PF02470">
    <property type="entry name" value="MlaD"/>
    <property type="match status" value="1"/>
</dbReference>
<dbReference type="InterPro" id="IPR003399">
    <property type="entry name" value="Mce/MlaD"/>
</dbReference>